<keyword evidence="1" id="KW-0808">Transferase</keyword>
<dbReference type="Proteomes" id="UP000034293">
    <property type="component" value="Unassembled WGS sequence"/>
</dbReference>
<dbReference type="EMBL" id="LBZA01000023">
    <property type="protein sequence ID" value="KKR63532.1"/>
    <property type="molecule type" value="Genomic_DNA"/>
</dbReference>
<dbReference type="GO" id="GO:0016779">
    <property type="term" value="F:nucleotidyltransferase activity"/>
    <property type="evidence" value="ECO:0007669"/>
    <property type="project" value="UniProtKB-KW"/>
</dbReference>
<organism evidence="4 5">
    <name type="scientific">Candidatus Woesebacteria bacterium GW2011_GWA1_40_43</name>
    <dbReference type="NCBI Taxonomy" id="1618553"/>
    <lineage>
        <taxon>Bacteria</taxon>
        <taxon>Candidatus Woeseibacteriota</taxon>
    </lineage>
</organism>
<evidence type="ECO:0000256" key="2">
    <source>
        <dbReference type="ARBA" id="ARBA00022695"/>
    </source>
</evidence>
<dbReference type="AlphaFoldDB" id="A0A0G0VL58"/>
<evidence type="ECO:0000313" key="5">
    <source>
        <dbReference type="Proteomes" id="UP000034293"/>
    </source>
</evidence>
<dbReference type="PANTHER" id="PTHR43584">
    <property type="entry name" value="NUCLEOTIDYL TRANSFERASE"/>
    <property type="match status" value="1"/>
</dbReference>
<dbReference type="InterPro" id="IPR005835">
    <property type="entry name" value="NTP_transferase_dom"/>
</dbReference>
<dbReference type="SUPFAM" id="SSF53448">
    <property type="entry name" value="Nucleotide-diphospho-sugar transferases"/>
    <property type="match status" value="1"/>
</dbReference>
<evidence type="ECO:0000256" key="1">
    <source>
        <dbReference type="ARBA" id="ARBA00022679"/>
    </source>
</evidence>
<feature type="domain" description="Nucleotidyl transferase" evidence="3">
    <location>
        <begin position="24"/>
        <end position="206"/>
    </location>
</feature>
<evidence type="ECO:0000259" key="3">
    <source>
        <dbReference type="Pfam" id="PF00483"/>
    </source>
</evidence>
<comment type="caution">
    <text evidence="4">The sequence shown here is derived from an EMBL/GenBank/DDBJ whole genome shotgun (WGS) entry which is preliminary data.</text>
</comment>
<dbReference type="Pfam" id="PF00483">
    <property type="entry name" value="NTP_transferase"/>
    <property type="match status" value="1"/>
</dbReference>
<evidence type="ECO:0000313" key="4">
    <source>
        <dbReference type="EMBL" id="KKR63532.1"/>
    </source>
</evidence>
<dbReference type="InterPro" id="IPR050065">
    <property type="entry name" value="GlmU-like"/>
</dbReference>
<accession>A0A0G0VL58</accession>
<gene>
    <name evidence="4" type="ORF">UU02_C0023G0010</name>
</gene>
<reference evidence="4 5" key="1">
    <citation type="journal article" date="2015" name="Nature">
        <title>rRNA introns, odd ribosomes, and small enigmatic genomes across a large radiation of phyla.</title>
        <authorList>
            <person name="Brown C.T."/>
            <person name="Hug L.A."/>
            <person name="Thomas B.C."/>
            <person name="Sharon I."/>
            <person name="Castelle C.J."/>
            <person name="Singh A."/>
            <person name="Wilkins M.J."/>
            <person name="Williams K.H."/>
            <person name="Banfield J.F."/>
        </authorList>
    </citation>
    <scope>NUCLEOTIDE SEQUENCE [LARGE SCALE GENOMIC DNA]</scope>
</reference>
<sequence>MSHELRLDNSSNTEGLQTAPSSAYVLSAGFGTRMETLTQGKFPKGLVEIEQGKVLLEFVFDIAKDNGVNKIVTCVSHQSEKIIDFCAVKGWGSDVSFSIESTPQGVIKTFETGLKNFPPVEDFVLLHGDEIIANFSLQSMYKFHLSHKGLATGLLSSNPQAKRTVIMKLDDNGKVSDSLRDSDAIHSDYLASLGLFIFSPKIINEVGRFKTWEEMVKTFSREGKLYGFSSKAYFFNINSPKDISDFLDYKRNNKA</sequence>
<keyword evidence="2" id="KW-0548">Nucleotidyltransferase</keyword>
<name>A0A0G0VL58_9BACT</name>
<dbReference type="PANTHER" id="PTHR43584:SF8">
    <property type="entry name" value="N-ACETYLMURAMATE ALPHA-1-PHOSPHATE URIDYLYLTRANSFERASE"/>
    <property type="match status" value="1"/>
</dbReference>
<protein>
    <recommendedName>
        <fullName evidence="3">Nucleotidyl transferase domain-containing protein</fullName>
    </recommendedName>
</protein>
<dbReference type="Gene3D" id="3.90.550.10">
    <property type="entry name" value="Spore Coat Polysaccharide Biosynthesis Protein SpsA, Chain A"/>
    <property type="match status" value="1"/>
</dbReference>
<dbReference type="InterPro" id="IPR029044">
    <property type="entry name" value="Nucleotide-diphossugar_trans"/>
</dbReference>
<proteinExistence type="predicted"/>